<protein>
    <submittedName>
        <fullName evidence="1">Transcriptional regulator</fullName>
    </submittedName>
</protein>
<sequence length="100" mass="11215">MKTAQLKLVTIIAEDGLEARLLRELKALGAKGYTVSNVRGVGLHTDRTNEFEGENILIETLVSKEVADKILEKLAADYFDRYSIIAYVETVEVVRGERFV</sequence>
<dbReference type="PROSITE" id="PS51343">
    <property type="entry name" value="PII_GLNB_DOM"/>
    <property type="match status" value="1"/>
</dbReference>
<dbReference type="Proteomes" id="UP000266389">
    <property type="component" value="Unassembled WGS sequence"/>
</dbReference>
<name>A0A395LZ23_9BACT</name>
<evidence type="ECO:0000313" key="1">
    <source>
        <dbReference type="EMBL" id="RFM23742.1"/>
    </source>
</evidence>
<organism evidence="1 2">
    <name type="scientific">Candidatus Thermochlorobacter aerophilus</name>
    <dbReference type="NCBI Taxonomy" id="1868324"/>
    <lineage>
        <taxon>Bacteria</taxon>
        <taxon>Pseudomonadati</taxon>
        <taxon>Chlorobiota</taxon>
        <taxon>Chlorobiia</taxon>
        <taxon>Chlorobiales</taxon>
        <taxon>Candidatus Thermochlorobacteriaceae</taxon>
        <taxon>Candidatus Thermochlorobacter</taxon>
    </lineage>
</organism>
<dbReference type="Gene3D" id="3.30.70.120">
    <property type="match status" value="1"/>
</dbReference>
<reference evidence="1 2" key="1">
    <citation type="journal article" date="2011" name="ISME J.">
        <title>Community ecology of hot spring cyanobacterial mats: predominant populations and their functional potential.</title>
        <authorList>
            <person name="Klatt C.G."/>
            <person name="Wood J.M."/>
            <person name="Rusch D.B."/>
            <person name="Bateson M.M."/>
            <person name="Hamamura N."/>
            <person name="Heidelberg J.F."/>
            <person name="Grossman A.R."/>
            <person name="Bhaya D."/>
            <person name="Cohan F.M."/>
            <person name="Kuhl M."/>
            <person name="Bryant D.A."/>
            <person name="Ward D.M."/>
        </authorList>
    </citation>
    <scope>NUCLEOTIDE SEQUENCE [LARGE SCALE GENOMIC DNA]</scope>
    <source>
        <strain evidence="1">OS</strain>
    </source>
</reference>
<proteinExistence type="predicted"/>
<accession>A0A395LZ23</accession>
<dbReference type="EMBL" id="PHFL01000059">
    <property type="protein sequence ID" value="RFM23742.1"/>
    <property type="molecule type" value="Genomic_DNA"/>
</dbReference>
<dbReference type="GO" id="GO:0030234">
    <property type="term" value="F:enzyme regulator activity"/>
    <property type="evidence" value="ECO:0007669"/>
    <property type="project" value="InterPro"/>
</dbReference>
<dbReference type="GO" id="GO:0006808">
    <property type="term" value="P:regulation of nitrogen utilization"/>
    <property type="evidence" value="ECO:0007669"/>
    <property type="project" value="InterPro"/>
</dbReference>
<gene>
    <name evidence="1" type="ORF">D0433_09455</name>
</gene>
<dbReference type="InterPro" id="IPR015867">
    <property type="entry name" value="N-reg_PII/ATP_PRibTrfase_C"/>
</dbReference>
<dbReference type="InterPro" id="IPR002187">
    <property type="entry name" value="N-reg_PII"/>
</dbReference>
<evidence type="ECO:0000313" key="2">
    <source>
        <dbReference type="Proteomes" id="UP000266389"/>
    </source>
</evidence>
<dbReference type="InterPro" id="IPR011322">
    <property type="entry name" value="N-reg_PII-like_a/b"/>
</dbReference>
<dbReference type="AlphaFoldDB" id="A0A395LZ23"/>
<dbReference type="Pfam" id="PF00543">
    <property type="entry name" value="P-II"/>
    <property type="match status" value="1"/>
</dbReference>
<comment type="caution">
    <text evidence="1">The sequence shown here is derived from an EMBL/GenBank/DDBJ whole genome shotgun (WGS) entry which is preliminary data.</text>
</comment>
<dbReference type="SUPFAM" id="SSF54913">
    <property type="entry name" value="GlnB-like"/>
    <property type="match status" value="1"/>
</dbReference>